<dbReference type="EMBL" id="DXBV01000074">
    <property type="protein sequence ID" value="HIZ31093.1"/>
    <property type="molecule type" value="Genomic_DNA"/>
</dbReference>
<dbReference type="GO" id="GO:0004190">
    <property type="term" value="F:aspartic-type endopeptidase activity"/>
    <property type="evidence" value="ECO:0007669"/>
    <property type="project" value="InterPro"/>
</dbReference>
<evidence type="ECO:0000256" key="1">
    <source>
        <dbReference type="SAM" id="Phobius"/>
    </source>
</evidence>
<evidence type="ECO:0000313" key="2">
    <source>
        <dbReference type="EMBL" id="HIZ31093.1"/>
    </source>
</evidence>
<name>A0A9D2E4I9_9FIRM</name>
<comment type="caution">
    <text evidence="2">The sequence shown here is derived from an EMBL/GenBank/DDBJ whole genome shotgun (WGS) entry which is preliminary data.</text>
</comment>
<reference evidence="2" key="2">
    <citation type="submission" date="2021-04" db="EMBL/GenBank/DDBJ databases">
        <authorList>
            <person name="Gilroy R."/>
        </authorList>
    </citation>
    <scope>NUCLEOTIDE SEQUENCE</scope>
    <source>
        <strain evidence="2">ChiGjej4B4-18154</strain>
    </source>
</reference>
<keyword evidence="1" id="KW-0812">Transmembrane</keyword>
<accession>A0A9D2E4I9</accession>
<dbReference type="InterPro" id="IPR005081">
    <property type="entry name" value="SpoIIGA"/>
</dbReference>
<dbReference type="GO" id="GO:0030436">
    <property type="term" value="P:asexual sporulation"/>
    <property type="evidence" value="ECO:0007669"/>
    <property type="project" value="InterPro"/>
</dbReference>
<keyword evidence="1" id="KW-1133">Transmembrane helix</keyword>
<organism evidence="2 3">
    <name type="scientific">Candidatus Allofournierella merdipullorum</name>
    <dbReference type="NCBI Taxonomy" id="2838595"/>
    <lineage>
        <taxon>Bacteria</taxon>
        <taxon>Bacillati</taxon>
        <taxon>Bacillota</taxon>
        <taxon>Clostridia</taxon>
        <taxon>Eubacteriales</taxon>
        <taxon>Oscillospiraceae</taxon>
        <taxon>Allofournierella</taxon>
    </lineage>
</organism>
<dbReference type="GO" id="GO:0006508">
    <property type="term" value="P:proteolysis"/>
    <property type="evidence" value="ECO:0007669"/>
    <property type="project" value="InterPro"/>
</dbReference>
<proteinExistence type="predicted"/>
<keyword evidence="1" id="KW-0472">Membrane</keyword>
<evidence type="ECO:0000313" key="3">
    <source>
        <dbReference type="Proteomes" id="UP000824035"/>
    </source>
</evidence>
<sequence>MKIIIYLDILLLVNFLTGYLLLCAAGHLAGSETSGLRLLAGGLAAAAASLLMLLPPLPVPLQLMSKALVGAFVVRTAFSWRGWRMFGRQAAWFLLLNLIAAGSCLLLSLRCGIPGLQVNNLTVYLNLPPMLLLGCILAVYGIVRTLLFLFGAPRPAEIWQLRVSLEPGRTLSLPLLHDTGFFLKDPYSGAQAVLVEYAPCAGQLPPDLRACLEGCFYQEQWPEPPPGRAIRILECRTASGRRLLPALCVKDAALSRQHQTIRPGELTIVFSPEHSMGGRFCGLFGTDLLTSRPATRKGEDGRWISVG</sequence>
<dbReference type="Proteomes" id="UP000824035">
    <property type="component" value="Unassembled WGS sequence"/>
</dbReference>
<dbReference type="Pfam" id="PF03419">
    <property type="entry name" value="Peptidase_U4"/>
    <property type="match status" value="1"/>
</dbReference>
<feature type="transmembrane region" description="Helical" evidence="1">
    <location>
        <begin position="129"/>
        <end position="152"/>
    </location>
</feature>
<gene>
    <name evidence="2" type="ORF">H9813_07700</name>
</gene>
<dbReference type="AlphaFoldDB" id="A0A9D2E4I9"/>
<feature type="transmembrane region" description="Helical" evidence="1">
    <location>
        <begin position="90"/>
        <end position="109"/>
    </location>
</feature>
<feature type="transmembrane region" description="Helical" evidence="1">
    <location>
        <begin position="36"/>
        <end position="54"/>
    </location>
</feature>
<feature type="transmembrane region" description="Helical" evidence="1">
    <location>
        <begin position="6"/>
        <end position="29"/>
    </location>
</feature>
<protein>
    <submittedName>
        <fullName evidence="2">Sigma-E processing peptidase SpoIIGA</fullName>
    </submittedName>
</protein>
<reference evidence="2" key="1">
    <citation type="journal article" date="2021" name="PeerJ">
        <title>Extensive microbial diversity within the chicken gut microbiome revealed by metagenomics and culture.</title>
        <authorList>
            <person name="Gilroy R."/>
            <person name="Ravi A."/>
            <person name="Getino M."/>
            <person name="Pursley I."/>
            <person name="Horton D.L."/>
            <person name="Alikhan N.F."/>
            <person name="Baker D."/>
            <person name="Gharbi K."/>
            <person name="Hall N."/>
            <person name="Watson M."/>
            <person name="Adriaenssens E.M."/>
            <person name="Foster-Nyarko E."/>
            <person name="Jarju S."/>
            <person name="Secka A."/>
            <person name="Antonio M."/>
            <person name="Oren A."/>
            <person name="Chaudhuri R.R."/>
            <person name="La Ragione R."/>
            <person name="Hildebrand F."/>
            <person name="Pallen M.J."/>
        </authorList>
    </citation>
    <scope>NUCLEOTIDE SEQUENCE</scope>
    <source>
        <strain evidence="2">ChiGjej4B4-18154</strain>
    </source>
</reference>